<evidence type="ECO:0000256" key="1">
    <source>
        <dbReference type="ARBA" id="ARBA00008427"/>
    </source>
</evidence>
<dbReference type="InterPro" id="IPR001147">
    <property type="entry name" value="Ribosomal_eL21"/>
</dbReference>
<dbReference type="Gene3D" id="2.30.30.70">
    <property type="entry name" value="Ribosomal protein L21"/>
    <property type="match status" value="1"/>
</dbReference>
<dbReference type="InterPro" id="IPR036948">
    <property type="entry name" value="Ribosomal_eL21_sf"/>
</dbReference>
<reference evidence="6 7" key="1">
    <citation type="submission" date="2023-09" db="EMBL/GenBank/DDBJ databases">
        <authorList>
            <person name="Golyshina O.V."/>
            <person name="Lunev E.A."/>
            <person name="Bargiela R."/>
            <person name="Gaines M.C."/>
            <person name="Daum B."/>
            <person name="Bale N.J."/>
            <person name="Koenen M."/>
            <person name="Sinninghe Damst J.S."/>
            <person name="Yakimov M."/>
            <person name="Golyshin P.N."/>
        </authorList>
    </citation>
    <scope>NUCLEOTIDE SEQUENCE [LARGE SCALE GENOMIC DNA]</scope>
    <source>
        <strain evidence="6 7">M1</strain>
    </source>
</reference>
<dbReference type="NCBIfam" id="NF003303">
    <property type="entry name" value="PRK04306.1"/>
    <property type="match status" value="1"/>
</dbReference>
<dbReference type="InterPro" id="IPR008991">
    <property type="entry name" value="Translation_prot_SH3-like_sf"/>
</dbReference>
<evidence type="ECO:0000313" key="6">
    <source>
        <dbReference type="EMBL" id="WYX99506.1"/>
    </source>
</evidence>
<dbReference type="AlphaFoldDB" id="A0AAX4NF85"/>
<evidence type="ECO:0000313" key="7">
    <source>
        <dbReference type="Proteomes" id="UP001451606"/>
    </source>
</evidence>
<dbReference type="Pfam" id="PF01157">
    <property type="entry name" value="Ribosomal_L21e"/>
    <property type="match status" value="1"/>
</dbReference>
<comment type="similarity">
    <text evidence="1 5">Belongs to the eukaryotic ribosomal protein eL21 family.</text>
</comment>
<dbReference type="SUPFAM" id="SSF50104">
    <property type="entry name" value="Translation proteins SH3-like domain"/>
    <property type="match status" value="1"/>
</dbReference>
<dbReference type="PANTHER" id="PTHR20981">
    <property type="entry name" value="60S RIBOSOMAL PROTEIN L21"/>
    <property type="match status" value="1"/>
</dbReference>
<evidence type="ECO:0000256" key="4">
    <source>
        <dbReference type="ARBA" id="ARBA00035219"/>
    </source>
</evidence>
<dbReference type="GO" id="GO:1990904">
    <property type="term" value="C:ribonucleoprotein complex"/>
    <property type="evidence" value="ECO:0007669"/>
    <property type="project" value="UniProtKB-KW"/>
</dbReference>
<dbReference type="RefSeq" id="WP_393971480.1">
    <property type="nucleotide sequence ID" value="NZ_CP133772.1"/>
</dbReference>
<sequence length="98" mass="10756">MTKMSHGSRAGSRMKLTKKLKEKGMPNVNRMLNKFEIGDLAAVKIEPSIHKGMPYHGFHGLTGRIVGKQGECYLLSLKIGGVEKKALSSPVHLKKIEG</sequence>
<gene>
    <name evidence="5" type="primary">rpl21e</name>
    <name evidence="6" type="ORF">OXIME_000038</name>
</gene>
<keyword evidence="3 5" id="KW-0687">Ribonucleoprotein</keyword>
<evidence type="ECO:0000256" key="5">
    <source>
        <dbReference type="HAMAP-Rule" id="MF_00369"/>
    </source>
</evidence>
<dbReference type="InterPro" id="IPR022856">
    <property type="entry name" value="Ribosomal_eL21_arc"/>
</dbReference>
<keyword evidence="7" id="KW-1185">Reference proteome</keyword>
<dbReference type="GO" id="GO:0006412">
    <property type="term" value="P:translation"/>
    <property type="evidence" value="ECO:0007669"/>
    <property type="project" value="UniProtKB-UniRule"/>
</dbReference>
<keyword evidence="2 5" id="KW-0689">Ribosomal protein</keyword>
<protein>
    <recommendedName>
        <fullName evidence="4 5">Large ribosomal subunit protein eL21</fullName>
    </recommendedName>
</protein>
<dbReference type="GO" id="GO:0003735">
    <property type="term" value="F:structural constituent of ribosome"/>
    <property type="evidence" value="ECO:0007669"/>
    <property type="project" value="InterPro"/>
</dbReference>
<accession>A0AAX4NF85</accession>
<dbReference type="KEGG" id="omr:OXIME_000038"/>
<dbReference type="Proteomes" id="UP001451606">
    <property type="component" value="Chromosome"/>
</dbReference>
<name>A0AAX4NF85_9ARCH</name>
<evidence type="ECO:0000256" key="2">
    <source>
        <dbReference type="ARBA" id="ARBA00022980"/>
    </source>
</evidence>
<dbReference type="HAMAP" id="MF_00369">
    <property type="entry name" value="Ribosomal_eL21"/>
    <property type="match status" value="1"/>
</dbReference>
<dbReference type="EMBL" id="CP133772">
    <property type="protein sequence ID" value="WYX99506.1"/>
    <property type="molecule type" value="Genomic_DNA"/>
</dbReference>
<proteinExistence type="inferred from homology"/>
<dbReference type="GO" id="GO:0005840">
    <property type="term" value="C:ribosome"/>
    <property type="evidence" value="ECO:0007669"/>
    <property type="project" value="UniProtKB-KW"/>
</dbReference>
<evidence type="ECO:0000256" key="3">
    <source>
        <dbReference type="ARBA" id="ARBA00023274"/>
    </source>
</evidence>
<organism evidence="6 7">
    <name type="scientific">Oxyplasma meridianum</name>
    <dbReference type="NCBI Taxonomy" id="3073602"/>
    <lineage>
        <taxon>Archaea</taxon>
        <taxon>Methanobacteriati</taxon>
        <taxon>Thermoplasmatota</taxon>
        <taxon>Thermoplasmata</taxon>
        <taxon>Thermoplasmatales</taxon>
        <taxon>Thermoplasmataceae</taxon>
        <taxon>Oxyplasma</taxon>
    </lineage>
</organism>
<dbReference type="GeneID" id="95966762"/>